<accession>A0ABR5T8Q1</accession>
<protein>
    <submittedName>
        <fullName evidence="1">Uncharacterized protein</fullName>
    </submittedName>
</protein>
<evidence type="ECO:0000313" key="1">
    <source>
        <dbReference type="EMBL" id="KWZ39859.1"/>
    </source>
</evidence>
<comment type="caution">
    <text evidence="1">The sequence shown here is derived from an EMBL/GenBank/DDBJ whole genome shotgun (WGS) entry which is preliminary data.</text>
</comment>
<organism evidence="1 2">
    <name type="scientific">Burkholderia savannae</name>
    <dbReference type="NCBI Taxonomy" id="1637837"/>
    <lineage>
        <taxon>Bacteria</taxon>
        <taxon>Pseudomonadati</taxon>
        <taxon>Pseudomonadota</taxon>
        <taxon>Betaproteobacteria</taxon>
        <taxon>Burkholderiales</taxon>
        <taxon>Burkholderiaceae</taxon>
        <taxon>Burkholderia</taxon>
        <taxon>pseudomallei group</taxon>
    </lineage>
</organism>
<dbReference type="Proteomes" id="UP000070255">
    <property type="component" value="Unassembled WGS sequence"/>
</dbReference>
<proteinExistence type="predicted"/>
<evidence type="ECO:0000313" key="2">
    <source>
        <dbReference type="Proteomes" id="UP000070255"/>
    </source>
</evidence>
<name>A0ABR5T8Q1_9BURK</name>
<dbReference type="EMBL" id="LNJQ01000002">
    <property type="protein sequence ID" value="KWZ39859.1"/>
    <property type="molecule type" value="Genomic_DNA"/>
</dbReference>
<gene>
    <name evidence="1" type="ORF">WS72_18490</name>
</gene>
<keyword evidence="2" id="KW-1185">Reference proteome</keyword>
<reference evidence="1 2" key="1">
    <citation type="submission" date="2015-11" db="EMBL/GenBank/DDBJ databases">
        <authorList>
            <person name="Sahl J."/>
            <person name="Wagner D."/>
            <person name="Keim P."/>
        </authorList>
    </citation>
    <scope>NUCLEOTIDE SEQUENCE [LARGE SCALE GENOMIC DNA]</scope>
    <source>
        <strain evidence="1 2">BDU18</strain>
    </source>
</reference>
<sequence length="178" mass="19846">MQHGVLRNLLLERIRQRLQLHTAGADPLCECGARNRQAGALKDAFLSVQRNVIVTFAHEDLREQPGGGDALVDHLGRHRCLDQRLALLAHPLAAHVTLDGKDAGRVIQLLADVFADPLELTPARARGGRRLVTHFHARQIRRQRRAARLVRLSVLLRSTCELLELLLDGDQVRVDGLV</sequence>